<evidence type="ECO:0000313" key="2">
    <source>
        <dbReference type="Proteomes" id="UP001139521"/>
    </source>
</evidence>
<accession>A0A9X1ZX35</accession>
<protein>
    <submittedName>
        <fullName evidence="1">Tail fiber protein</fullName>
    </submittedName>
</protein>
<gene>
    <name evidence="1" type="ORF">L1967_20935</name>
</gene>
<name>A0A9X1ZX35_9FLAO</name>
<sequence length="285" mass="31897">MNLNYFFSIIFGIICCTEILAQDANTKSYTITTGEGWYRIAQGTYYSSAEVNIKSTHNNNKVTDITFHVALMAHAQGGNISIINNEFYNQNHISKIRGGSINGKYVLDIYLVNLDGNITLTLKSEGKIDLLDTPIYQPSDNIVGTTTQISGQSLGFSSSRYPVYLGNKVGIATSSPDAPLTVNGRIHAQEVKVSVDAGADYVFEEEYNLLSIEELKEYLENNKHLPEIVSAKEMQDKGIELSKMNIQLLQKIEELTLYIIQQNDRIKKLESLEEKVSNLEKLINK</sequence>
<dbReference type="RefSeq" id="WP_249603450.1">
    <property type="nucleotide sequence ID" value="NZ_JAKHSK010000054.1"/>
</dbReference>
<organism evidence="1 2">
    <name type="scientific">Zunongwangia pacifica</name>
    <dbReference type="NCBI Taxonomy" id="2911062"/>
    <lineage>
        <taxon>Bacteria</taxon>
        <taxon>Pseudomonadati</taxon>
        <taxon>Bacteroidota</taxon>
        <taxon>Flavobacteriia</taxon>
        <taxon>Flavobacteriales</taxon>
        <taxon>Flavobacteriaceae</taxon>
        <taxon>Zunongwangia</taxon>
    </lineage>
</organism>
<dbReference type="Proteomes" id="UP001139521">
    <property type="component" value="Unassembled WGS sequence"/>
</dbReference>
<dbReference type="EMBL" id="JAKHSK010000054">
    <property type="protein sequence ID" value="MCL6220765.1"/>
    <property type="molecule type" value="Genomic_DNA"/>
</dbReference>
<comment type="caution">
    <text evidence="1">The sequence shown here is derived from an EMBL/GenBank/DDBJ whole genome shotgun (WGS) entry which is preliminary data.</text>
</comment>
<reference evidence="1" key="1">
    <citation type="submission" date="2022-01" db="EMBL/GenBank/DDBJ databases">
        <title>Genome sequencing of Zunongwangia sp. M21534 genome.</title>
        <authorList>
            <person name="Chen Y."/>
            <person name="Dong C."/>
            <person name="Shao Z."/>
        </authorList>
    </citation>
    <scope>NUCLEOTIDE SEQUENCE</scope>
    <source>
        <strain evidence="1">MCCC M21534</strain>
    </source>
</reference>
<proteinExistence type="predicted"/>
<keyword evidence="2" id="KW-1185">Reference proteome</keyword>
<evidence type="ECO:0000313" key="1">
    <source>
        <dbReference type="EMBL" id="MCL6220765.1"/>
    </source>
</evidence>
<dbReference type="AlphaFoldDB" id="A0A9X1ZX35"/>